<accession>D2U4K1</accession>
<sequence>MLESVNIEDLERSEISLRSDGNKNPISVPVIPECEIQKSKDIFIGNLIISYPTTYCFSNENNVIGILLEYDKPPFYEKNEILFTRRYYLPKNNENIILLQNNKIQITDEFNNKDEFLGYVIEERKLHNAEL</sequence>
<reference evidence="1" key="1">
    <citation type="journal article" date="2010" name="Insect Mol. Biol.">
        <title>The draft genome sequence of Arsenophonus nasoniae, son-killer bacterium of Nasonia vitripennis, reveals genes associated with virulence and symbiosis.</title>
        <authorList>
            <person name="Wilkes T."/>
            <person name="Darby A.C."/>
            <person name="Choi J."/>
            <person name="Colborne J.K."/>
            <person name="Werren J.H."/>
            <person name="Hurst G.D.D."/>
        </authorList>
    </citation>
    <scope>NUCLEOTIDE SEQUENCE</scope>
</reference>
<proteinExistence type="predicted"/>
<dbReference type="AlphaFoldDB" id="D2U4K1"/>
<name>D2U4K1_9GAMM</name>
<gene>
    <name evidence="1" type="ORF">ARN_36230</name>
</gene>
<organism evidence="1">
    <name type="scientific">Arsenophonus nasoniae</name>
    <name type="common">son-killer infecting Nasonia vitripennis</name>
    <dbReference type="NCBI Taxonomy" id="638"/>
    <lineage>
        <taxon>Bacteria</taxon>
        <taxon>Pseudomonadati</taxon>
        <taxon>Pseudomonadota</taxon>
        <taxon>Gammaproteobacteria</taxon>
        <taxon>Enterobacterales</taxon>
        <taxon>Morganellaceae</taxon>
        <taxon>Arsenophonus</taxon>
    </lineage>
</organism>
<evidence type="ECO:0000313" key="1">
    <source>
        <dbReference type="EMBL" id="CBA76557.1"/>
    </source>
</evidence>
<dbReference type="EMBL" id="FN545269">
    <property type="protein sequence ID" value="CBA76557.1"/>
    <property type="molecule type" value="Genomic_DNA"/>
</dbReference>
<protein>
    <submittedName>
        <fullName evidence="1">Uncharacterized protein</fullName>
    </submittedName>
</protein>